<dbReference type="STRING" id="74649.A0A2P6Q3H4"/>
<reference evidence="3 4" key="1">
    <citation type="journal article" date="2018" name="Nat. Genet.">
        <title>The Rosa genome provides new insights in the design of modern roses.</title>
        <authorList>
            <person name="Bendahmane M."/>
        </authorList>
    </citation>
    <scope>NUCLEOTIDE SEQUENCE [LARGE SCALE GENOMIC DNA]</scope>
    <source>
        <strain evidence="4">cv. Old Blush</strain>
    </source>
</reference>
<dbReference type="EMBL" id="PDCK01000043">
    <property type="protein sequence ID" value="PRQ28735.1"/>
    <property type="molecule type" value="Genomic_DNA"/>
</dbReference>
<dbReference type="AlphaFoldDB" id="A0A2P6Q3H4"/>
<keyword evidence="4" id="KW-1185">Reference proteome</keyword>
<name>A0A2P6Q3H4_ROSCH</name>
<dbReference type="GO" id="GO:0071014">
    <property type="term" value="C:post-mRNA release spliceosomal complex"/>
    <property type="evidence" value="ECO:0007669"/>
    <property type="project" value="TreeGrafter"/>
</dbReference>
<dbReference type="GO" id="GO:0005684">
    <property type="term" value="C:U2-type spliceosomal complex"/>
    <property type="evidence" value="ECO:0007669"/>
    <property type="project" value="TreeGrafter"/>
</dbReference>
<evidence type="ECO:0000256" key="1">
    <source>
        <dbReference type="SAM" id="Coils"/>
    </source>
</evidence>
<proteinExistence type="predicted"/>
<protein>
    <submittedName>
        <fullName evidence="3">Putative mRNA splicing factor, Cwf18</fullName>
    </submittedName>
</protein>
<sequence length="153" mass="17478">MAGQEDSIEVVAATRKEMIRALRAAQELSNTPDEDSAHINNNTDDDNDASEETNMSVKFRNYFPRDKKLMEGKLKIGPILKFDDPIAAVVPFPSEKKKDPFKDLVPKPPHFELQRDVQKRLDKLERRTQKALCKIMEQERLKQENEGGINGLS</sequence>
<evidence type="ECO:0000313" key="3">
    <source>
        <dbReference type="EMBL" id="PRQ28735.1"/>
    </source>
</evidence>
<dbReference type="OMA" id="LIMMEGR"/>
<dbReference type="Gramene" id="PRQ28735">
    <property type="protein sequence ID" value="PRQ28735"/>
    <property type="gene ID" value="RchiOBHm_Chr5g0006211"/>
</dbReference>
<accession>A0A2P6Q3H4</accession>
<gene>
    <name evidence="3" type="ORF">RchiOBHm_Chr5g0006211</name>
</gene>
<dbReference type="InterPro" id="IPR013169">
    <property type="entry name" value="mRNA_splic_Cwf18-like"/>
</dbReference>
<dbReference type="Pfam" id="PF08315">
    <property type="entry name" value="cwf18"/>
    <property type="match status" value="1"/>
</dbReference>
<organism evidence="3 4">
    <name type="scientific">Rosa chinensis</name>
    <name type="common">China rose</name>
    <dbReference type="NCBI Taxonomy" id="74649"/>
    <lineage>
        <taxon>Eukaryota</taxon>
        <taxon>Viridiplantae</taxon>
        <taxon>Streptophyta</taxon>
        <taxon>Embryophyta</taxon>
        <taxon>Tracheophyta</taxon>
        <taxon>Spermatophyta</taxon>
        <taxon>Magnoliopsida</taxon>
        <taxon>eudicotyledons</taxon>
        <taxon>Gunneridae</taxon>
        <taxon>Pentapetalae</taxon>
        <taxon>rosids</taxon>
        <taxon>fabids</taxon>
        <taxon>Rosales</taxon>
        <taxon>Rosaceae</taxon>
        <taxon>Rosoideae</taxon>
        <taxon>Rosoideae incertae sedis</taxon>
        <taxon>Rosa</taxon>
    </lineage>
</organism>
<feature type="region of interest" description="Disordered" evidence="2">
    <location>
        <begin position="24"/>
        <end position="55"/>
    </location>
</feature>
<dbReference type="PANTHER" id="PTHR31551">
    <property type="entry name" value="PRE-MRNA-SPLICING FACTOR CWF18"/>
    <property type="match status" value="1"/>
</dbReference>
<dbReference type="OrthoDB" id="10261348at2759"/>
<comment type="caution">
    <text evidence="3">The sequence shown here is derived from an EMBL/GenBank/DDBJ whole genome shotgun (WGS) entry which is preliminary data.</text>
</comment>
<evidence type="ECO:0000313" key="4">
    <source>
        <dbReference type="Proteomes" id="UP000238479"/>
    </source>
</evidence>
<feature type="coiled-coil region" evidence="1">
    <location>
        <begin position="114"/>
        <end position="141"/>
    </location>
</feature>
<evidence type="ECO:0000256" key="2">
    <source>
        <dbReference type="SAM" id="MobiDB-lite"/>
    </source>
</evidence>
<keyword evidence="1" id="KW-0175">Coiled coil</keyword>
<dbReference type="PANTHER" id="PTHR31551:SF1">
    <property type="entry name" value="COILED-COIL DOMAIN-CONTAINING PROTEIN 12"/>
    <property type="match status" value="1"/>
</dbReference>
<dbReference type="Proteomes" id="UP000238479">
    <property type="component" value="Chromosome 5"/>
</dbReference>